<keyword evidence="2" id="KW-1185">Reference proteome</keyword>
<dbReference type="EMBL" id="BNJJ01000004">
    <property type="protein sequence ID" value="GHO83827.1"/>
    <property type="molecule type" value="Genomic_DNA"/>
</dbReference>
<protein>
    <submittedName>
        <fullName evidence="1">Uncharacterized protein</fullName>
    </submittedName>
</protein>
<evidence type="ECO:0000313" key="1">
    <source>
        <dbReference type="EMBL" id="GHO83827.1"/>
    </source>
</evidence>
<gene>
    <name evidence="1" type="ORF">KSZ_18330</name>
</gene>
<evidence type="ECO:0000313" key="2">
    <source>
        <dbReference type="Proteomes" id="UP000635565"/>
    </source>
</evidence>
<organism evidence="1 2">
    <name type="scientific">Dictyobacter formicarum</name>
    <dbReference type="NCBI Taxonomy" id="2778368"/>
    <lineage>
        <taxon>Bacteria</taxon>
        <taxon>Bacillati</taxon>
        <taxon>Chloroflexota</taxon>
        <taxon>Ktedonobacteria</taxon>
        <taxon>Ktedonobacterales</taxon>
        <taxon>Dictyobacteraceae</taxon>
        <taxon>Dictyobacter</taxon>
    </lineage>
</organism>
<sequence length="75" mass="8313">MGEGAIGRKVRTYKKGAGRADPLAIKRNTREREAGKWVVCLLLSCQFRDSLNLGGDDLQVFNLAGAHLRTLRTNQ</sequence>
<reference evidence="1 2" key="1">
    <citation type="journal article" date="2021" name="Int. J. Syst. Evol. Microbiol.">
        <title>Reticulibacter mediterranei gen. nov., sp. nov., within the new family Reticulibacteraceae fam. nov., and Ktedonospora formicarum gen. nov., sp. nov., Ktedonobacter robiniae sp. nov., Dictyobacter formicarum sp. nov. and Dictyobacter arantiisoli sp. nov., belonging to the class Ktedonobacteria.</title>
        <authorList>
            <person name="Yabe S."/>
            <person name="Zheng Y."/>
            <person name="Wang C.M."/>
            <person name="Sakai Y."/>
            <person name="Abe K."/>
            <person name="Yokota A."/>
            <person name="Donadio S."/>
            <person name="Cavaletti L."/>
            <person name="Monciardini P."/>
        </authorList>
    </citation>
    <scope>NUCLEOTIDE SEQUENCE [LARGE SCALE GENOMIC DNA]</scope>
    <source>
        <strain evidence="1 2">SOSP1-9</strain>
    </source>
</reference>
<dbReference type="Proteomes" id="UP000635565">
    <property type="component" value="Unassembled WGS sequence"/>
</dbReference>
<accession>A0ABQ3VD43</accession>
<comment type="caution">
    <text evidence="1">The sequence shown here is derived from an EMBL/GenBank/DDBJ whole genome shotgun (WGS) entry which is preliminary data.</text>
</comment>
<proteinExistence type="predicted"/>
<name>A0ABQ3VD43_9CHLR</name>